<organism evidence="2 3">
    <name type="scientific">Modestobacter italicus (strain DSM 44449 / CECT 9708 / BC 501)</name>
    <dbReference type="NCBI Taxonomy" id="2732864"/>
    <lineage>
        <taxon>Bacteria</taxon>
        <taxon>Bacillati</taxon>
        <taxon>Actinomycetota</taxon>
        <taxon>Actinomycetes</taxon>
        <taxon>Geodermatophilales</taxon>
        <taxon>Geodermatophilaceae</taxon>
        <taxon>Modestobacter</taxon>
    </lineage>
</organism>
<dbReference type="EMBL" id="FO203431">
    <property type="protein sequence ID" value="CCH89520.1"/>
    <property type="molecule type" value="Genomic_DNA"/>
</dbReference>
<sequence>MTLSPTRLHVGQGTTRGPLTVFPVGTDAPSLGSAHLTGSDAPVDVAERSASPAVDQLVVTNRGDRPVLLLAGELLEGGMQHRALTATTLLAPGTPTVLRVVCVEQGRWHGGEAHRRRGRRAPLSLLPHLERADGQHEVWRRVSRFGAVAGPSATESLLDRLDATATLTSGLRPLSGQRGLLVGIAGQPAWLELFGSTRALTAHWTGLLDAATLDALGRPAVRTPAALARAFAERVESTPLTRTRSAGVGARWQGGGRIRVDGVRWHDRTAHLSAFDLSHSLQEA</sequence>
<dbReference type="HOGENOM" id="CLU_072734_0_0_11"/>
<dbReference type="KEGG" id="mmar:MODMU_4119"/>
<evidence type="ECO:0000313" key="3">
    <source>
        <dbReference type="Proteomes" id="UP000006461"/>
    </source>
</evidence>
<evidence type="ECO:0000313" key="2">
    <source>
        <dbReference type="EMBL" id="CCH89520.1"/>
    </source>
</evidence>
<feature type="domain" description="ARG and Rhodanese-Phosphatase-superfamily-associated" evidence="1">
    <location>
        <begin position="8"/>
        <end position="275"/>
    </location>
</feature>
<dbReference type="STRING" id="477641.MODMU_4119"/>
<name>I4F1K7_MODI5</name>
<dbReference type="PATRIC" id="fig|477641.3.peg.3859"/>
<dbReference type="Pfam" id="PF20208">
    <property type="entry name" value="ARPP-1"/>
    <property type="match status" value="1"/>
</dbReference>
<dbReference type="AlphaFoldDB" id="I4F1K7"/>
<dbReference type="InterPro" id="IPR046699">
    <property type="entry name" value="ARPP-1"/>
</dbReference>
<reference evidence="2 3" key="1">
    <citation type="journal article" date="2012" name="J. Bacteriol.">
        <title>Genome Sequence of Radiation-Resistant Modestobacter marinus Strain BC501, a Representative Actinobacterium That Thrives on Calcareous Stone Surfaces.</title>
        <authorList>
            <person name="Normand P."/>
            <person name="Gury J."/>
            <person name="Pujic P."/>
            <person name="Chouaia B."/>
            <person name="Crotti E."/>
            <person name="Brusetti L."/>
            <person name="Daffonchio D."/>
            <person name="Vacherie B."/>
            <person name="Barbe V."/>
            <person name="Medigue C."/>
            <person name="Calteau A."/>
            <person name="Ghodhbane-Gtari F."/>
            <person name="Essoussi I."/>
            <person name="Nouioui I."/>
            <person name="Abbassi-Ghozzi I."/>
            <person name="Gtari M."/>
        </authorList>
    </citation>
    <scope>NUCLEOTIDE SEQUENCE [LARGE SCALE GENOMIC DNA]</scope>
    <source>
        <strain evidence="3">BC 501</strain>
    </source>
</reference>
<keyword evidence="3" id="KW-1185">Reference proteome</keyword>
<proteinExistence type="predicted"/>
<protein>
    <recommendedName>
        <fullName evidence="1">ARG and Rhodanese-Phosphatase-superfamily-associated domain-containing protein</fullName>
    </recommendedName>
</protein>
<dbReference type="eggNOG" id="ENOG502ZBGR">
    <property type="taxonomic scope" value="Bacteria"/>
</dbReference>
<dbReference type="OrthoDB" id="9796904at2"/>
<dbReference type="Proteomes" id="UP000006461">
    <property type="component" value="Chromosome"/>
</dbReference>
<evidence type="ECO:0000259" key="1">
    <source>
        <dbReference type="Pfam" id="PF20208"/>
    </source>
</evidence>
<gene>
    <name evidence="2" type="ordered locus">MODMU_4119</name>
</gene>
<accession>I4F1K7</accession>